<feature type="non-terminal residue" evidence="1">
    <location>
        <position position="1"/>
    </location>
</feature>
<dbReference type="Proteomes" id="UP000265520">
    <property type="component" value="Unassembled WGS sequence"/>
</dbReference>
<proteinExistence type="predicted"/>
<feature type="non-terminal residue" evidence="1">
    <location>
        <position position="106"/>
    </location>
</feature>
<protein>
    <submittedName>
        <fullName evidence="1">Retrotransposable element Tf2 protein</fullName>
    </submittedName>
</protein>
<dbReference type="GO" id="GO:0003676">
    <property type="term" value="F:nucleic acid binding"/>
    <property type="evidence" value="ECO:0007669"/>
    <property type="project" value="InterPro"/>
</dbReference>
<dbReference type="Gene3D" id="3.30.420.10">
    <property type="entry name" value="Ribonuclease H-like superfamily/Ribonuclease H"/>
    <property type="match status" value="1"/>
</dbReference>
<dbReference type="SUPFAM" id="SSF53098">
    <property type="entry name" value="Ribonuclease H-like"/>
    <property type="match status" value="1"/>
</dbReference>
<evidence type="ECO:0000313" key="1">
    <source>
        <dbReference type="EMBL" id="MCI39079.1"/>
    </source>
</evidence>
<comment type="caution">
    <text evidence="1">The sequence shown here is derived from an EMBL/GenBank/DDBJ whole genome shotgun (WGS) entry which is preliminary data.</text>
</comment>
<dbReference type="EMBL" id="LXQA010263345">
    <property type="protein sequence ID" value="MCI39079.1"/>
    <property type="molecule type" value="Genomic_DNA"/>
</dbReference>
<name>A0A392RRX3_9FABA</name>
<keyword evidence="2" id="KW-1185">Reference proteome</keyword>
<organism evidence="1 2">
    <name type="scientific">Trifolium medium</name>
    <dbReference type="NCBI Taxonomy" id="97028"/>
    <lineage>
        <taxon>Eukaryota</taxon>
        <taxon>Viridiplantae</taxon>
        <taxon>Streptophyta</taxon>
        <taxon>Embryophyta</taxon>
        <taxon>Tracheophyta</taxon>
        <taxon>Spermatophyta</taxon>
        <taxon>Magnoliopsida</taxon>
        <taxon>eudicotyledons</taxon>
        <taxon>Gunneridae</taxon>
        <taxon>Pentapetalae</taxon>
        <taxon>rosids</taxon>
        <taxon>fabids</taxon>
        <taxon>Fabales</taxon>
        <taxon>Fabaceae</taxon>
        <taxon>Papilionoideae</taxon>
        <taxon>50 kb inversion clade</taxon>
        <taxon>NPAAA clade</taxon>
        <taxon>Hologalegina</taxon>
        <taxon>IRL clade</taxon>
        <taxon>Trifolieae</taxon>
        <taxon>Trifolium</taxon>
    </lineage>
</organism>
<dbReference type="InterPro" id="IPR036397">
    <property type="entry name" value="RNaseH_sf"/>
</dbReference>
<evidence type="ECO:0000313" key="2">
    <source>
        <dbReference type="Proteomes" id="UP000265520"/>
    </source>
</evidence>
<reference evidence="1 2" key="1">
    <citation type="journal article" date="2018" name="Front. Plant Sci.">
        <title>Red Clover (Trifolium pratense) and Zigzag Clover (T. medium) - A Picture of Genomic Similarities and Differences.</title>
        <authorList>
            <person name="Dluhosova J."/>
            <person name="Istvanek J."/>
            <person name="Nedelnik J."/>
            <person name="Repkova J."/>
        </authorList>
    </citation>
    <scope>NUCLEOTIDE SEQUENCE [LARGE SCALE GENOMIC DNA]</scope>
    <source>
        <strain evidence="2">cv. 10/8</strain>
        <tissue evidence="1">Leaf</tissue>
    </source>
</reference>
<dbReference type="InterPro" id="IPR012337">
    <property type="entry name" value="RNaseH-like_sf"/>
</dbReference>
<accession>A0A392RRX3</accession>
<dbReference type="AlphaFoldDB" id="A0A392RRX3"/>
<sequence>RTVEQYLRAFVHAKPSQWAPLLPWVEYHYNTSVHTASGFTPFQVIYGKPPPTIPSYITGSSPIDACDVVLTSRDELMRLLRKNLTKAQAQMKVAADKHRRDVEFAI</sequence>